<sequence length="798" mass="90042">MRSSSPRSQSDKVKEEVSLLHRTSAPPPFQAEIEPSSQIIVNAHGELIEDNKRALIGPLQQALPPSSTQHPPLNRTRTTSPLNVNQTRAESIQRTASPTVKKEEQLPVLIQEEGKDNYISYVSLVKSERQGYSVWSVDAFNLGPEIDVPKKYQSKGWTRRVISAAFGGSVQAVEHHFGSKATKTPFLTAQRSWNYALPHPGKHGIGFLDLRDCRVRPEPIPVFAGYGRNDWRLLGMYEYSRYGEIAPQHVAELPEDVLKEWVKGIVTFKEWGKSCIAEANETIVDEDLKVVQTEQSVEAALRDGRLAIPFTILKCVQFPMEWIRRLEEEEEKQKPNSRKRRPTKQKMNVSKRVKKEEVVKDEEELVKAGLEGEDAGHSEQEANISGLRRSQRKLKMRMHSESDVVKKEDPENKALAESTALLSRNIVDAHGQLTEDEHIVTKEKPPVSLAQETRNSSPLQRVPSPSPSHVAANVGQRSESPPRSTSESSPVVVKKEEQLPVLIKEEGKEDYFSYVSLVKSENGGHDIWSVDAFNLGPDVEVPPKYRTKGWTRKVISDAFGGGLQAVSHHFGEKATKPPFMAVQRSWNHALPPNPGMHGMGFFNLRHCRVRPDPINIFAGYGPNDWRLLGTYEYLRYGEIAPHHAEQLPTTVLNAWVKGVIIHKEWGRACIDNANETIVDEDLKVVQTEASVEAAILDGRMIIPFTILKCVRFPMDWIQRLEEAEANPKPSKSKSKKRKAPNKKRNVSKRVKREEGVKKEEDMVSGSESESHNDHDSDQDADVPERVLRKSPRERQARV</sequence>
<dbReference type="Proteomes" id="UP000636479">
    <property type="component" value="Unassembled WGS sequence"/>
</dbReference>
<feature type="domain" description="DUF6697" evidence="2">
    <location>
        <begin position="550"/>
        <end position="723"/>
    </location>
</feature>
<dbReference type="InterPro" id="IPR046520">
    <property type="entry name" value="DUF6697"/>
</dbReference>
<comment type="caution">
    <text evidence="3">The sequence shown here is derived from an EMBL/GenBank/DDBJ whole genome shotgun (WGS) entry which is preliminary data.</text>
</comment>
<feature type="compositionally biased region" description="Basic and acidic residues" evidence="1">
    <location>
        <begin position="751"/>
        <end position="761"/>
    </location>
</feature>
<dbReference type="GeneID" id="59343823"/>
<feature type="compositionally biased region" description="Basic and acidic residues" evidence="1">
    <location>
        <begin position="9"/>
        <end position="19"/>
    </location>
</feature>
<keyword evidence="4" id="KW-1185">Reference proteome</keyword>
<feature type="compositionally biased region" description="Basic and acidic residues" evidence="1">
    <location>
        <begin position="768"/>
        <end position="798"/>
    </location>
</feature>
<evidence type="ECO:0000313" key="4">
    <source>
        <dbReference type="Proteomes" id="UP000636479"/>
    </source>
</evidence>
<feature type="region of interest" description="Disordered" evidence="1">
    <location>
        <begin position="61"/>
        <end position="100"/>
    </location>
</feature>
<dbReference type="EMBL" id="JACAZF010000004">
    <property type="protein sequence ID" value="KAF7306580.1"/>
    <property type="molecule type" value="Genomic_DNA"/>
</dbReference>
<name>A0A8H6SZ67_9AGAR</name>
<feature type="compositionally biased region" description="Basic residues" evidence="1">
    <location>
        <begin position="335"/>
        <end position="353"/>
    </location>
</feature>
<evidence type="ECO:0000256" key="1">
    <source>
        <dbReference type="SAM" id="MobiDB-lite"/>
    </source>
</evidence>
<reference evidence="3" key="1">
    <citation type="submission" date="2020-05" db="EMBL/GenBank/DDBJ databases">
        <title>Mycena genomes resolve the evolution of fungal bioluminescence.</title>
        <authorList>
            <person name="Tsai I.J."/>
        </authorList>
    </citation>
    <scope>NUCLEOTIDE SEQUENCE</scope>
    <source>
        <strain evidence="3">171206Taipei</strain>
    </source>
</reference>
<gene>
    <name evidence="3" type="ORF">MIND_00449300</name>
</gene>
<feature type="compositionally biased region" description="Polar residues" evidence="1">
    <location>
        <begin position="450"/>
        <end position="459"/>
    </location>
</feature>
<accession>A0A8H6SZ67</accession>
<feature type="compositionally biased region" description="Basic and acidic residues" evidence="1">
    <location>
        <begin position="433"/>
        <end position="445"/>
    </location>
</feature>
<evidence type="ECO:0000313" key="3">
    <source>
        <dbReference type="EMBL" id="KAF7306580.1"/>
    </source>
</evidence>
<dbReference type="RefSeq" id="XP_037221599.1">
    <property type="nucleotide sequence ID" value="XM_037361307.1"/>
</dbReference>
<feature type="compositionally biased region" description="Polar residues" evidence="1">
    <location>
        <begin position="63"/>
        <end position="98"/>
    </location>
</feature>
<feature type="compositionally biased region" description="Basic residues" evidence="1">
    <location>
        <begin position="730"/>
        <end position="750"/>
    </location>
</feature>
<dbReference type="AlphaFoldDB" id="A0A8H6SZ67"/>
<feature type="region of interest" description="Disordered" evidence="1">
    <location>
        <begin position="368"/>
        <end position="412"/>
    </location>
</feature>
<protein>
    <recommendedName>
        <fullName evidence="2">DUF6697 domain-containing protein</fullName>
    </recommendedName>
</protein>
<proteinExistence type="predicted"/>
<organism evidence="3 4">
    <name type="scientific">Mycena indigotica</name>
    <dbReference type="NCBI Taxonomy" id="2126181"/>
    <lineage>
        <taxon>Eukaryota</taxon>
        <taxon>Fungi</taxon>
        <taxon>Dikarya</taxon>
        <taxon>Basidiomycota</taxon>
        <taxon>Agaricomycotina</taxon>
        <taxon>Agaricomycetes</taxon>
        <taxon>Agaricomycetidae</taxon>
        <taxon>Agaricales</taxon>
        <taxon>Marasmiineae</taxon>
        <taxon>Mycenaceae</taxon>
        <taxon>Mycena</taxon>
    </lineage>
</organism>
<feature type="compositionally biased region" description="Basic and acidic residues" evidence="1">
    <location>
        <begin position="398"/>
        <end position="412"/>
    </location>
</feature>
<dbReference type="Pfam" id="PF20411">
    <property type="entry name" value="DUF6697"/>
    <property type="match status" value="2"/>
</dbReference>
<evidence type="ECO:0000259" key="2">
    <source>
        <dbReference type="Pfam" id="PF20411"/>
    </source>
</evidence>
<feature type="compositionally biased region" description="Low complexity" evidence="1">
    <location>
        <begin position="477"/>
        <end position="492"/>
    </location>
</feature>
<feature type="region of interest" description="Disordered" evidence="1">
    <location>
        <begin position="1"/>
        <end position="31"/>
    </location>
</feature>
<feature type="region of interest" description="Disordered" evidence="1">
    <location>
        <begin position="433"/>
        <end position="493"/>
    </location>
</feature>
<feature type="region of interest" description="Disordered" evidence="1">
    <location>
        <begin position="723"/>
        <end position="798"/>
    </location>
</feature>
<dbReference type="OrthoDB" id="3035962at2759"/>
<feature type="region of interest" description="Disordered" evidence="1">
    <location>
        <begin position="328"/>
        <end position="356"/>
    </location>
</feature>
<feature type="domain" description="DUF6697" evidence="2">
    <location>
        <begin position="157"/>
        <end position="328"/>
    </location>
</feature>